<dbReference type="SUPFAM" id="SSF46689">
    <property type="entry name" value="Homeodomain-like"/>
    <property type="match status" value="1"/>
</dbReference>
<dbReference type="InterPro" id="IPR018060">
    <property type="entry name" value="HTH_AraC"/>
</dbReference>
<feature type="domain" description="HTH araC/xylS-type" evidence="3">
    <location>
        <begin position="227"/>
        <end position="323"/>
    </location>
</feature>
<evidence type="ECO:0000313" key="5">
    <source>
        <dbReference type="Proteomes" id="UP000751614"/>
    </source>
</evidence>
<dbReference type="Proteomes" id="UP000751614">
    <property type="component" value="Unassembled WGS sequence"/>
</dbReference>
<evidence type="ECO:0000259" key="3">
    <source>
        <dbReference type="PROSITE" id="PS01124"/>
    </source>
</evidence>
<gene>
    <name evidence="4" type="ORF">FGG15_16670</name>
</gene>
<dbReference type="Gene3D" id="1.10.10.60">
    <property type="entry name" value="Homeodomain-like"/>
    <property type="match status" value="2"/>
</dbReference>
<dbReference type="InterPro" id="IPR052158">
    <property type="entry name" value="INH-QAR"/>
</dbReference>
<evidence type="ECO:0000256" key="1">
    <source>
        <dbReference type="ARBA" id="ARBA00023015"/>
    </source>
</evidence>
<evidence type="ECO:0000256" key="2">
    <source>
        <dbReference type="ARBA" id="ARBA00023163"/>
    </source>
</evidence>
<sequence length="323" mass="36081">MNTNNPKYRAFFLIPPEVQLLDFAGPAHLFYEATLYGANIKNLFLSMSATHEEVTCAGVSLGKLQPYDAFELGPDDLLFIPGLEGWIFAEPGYAAKNQEFILWLKDQYRNGAQICSVCTGAYIVAFAGLFNGKNCTTHWKYLEDFQNRFPQSKLLADRLIVKDGNLYSSAGVSSGIDLALFILEELFGPVFATKIAKAVVIYLRRTDSDPQLSVFLQYRNHLDNRIHQVQDYLAQNLAKKTNLDSLAAHVHMSPRNLSRLFKKVTGITVGSYLEKLRVERAVQLLSDGSKVSAASLACGLRSSNQLRSLLKKHTHSLPSEWQG</sequence>
<keyword evidence="1" id="KW-0805">Transcription regulation</keyword>
<dbReference type="PANTHER" id="PTHR43130">
    <property type="entry name" value="ARAC-FAMILY TRANSCRIPTIONAL REGULATOR"/>
    <property type="match status" value="1"/>
</dbReference>
<accession>A0ABY2WHY1</accession>
<proteinExistence type="predicted"/>
<dbReference type="Pfam" id="PF12833">
    <property type="entry name" value="HTH_18"/>
    <property type="match status" value="1"/>
</dbReference>
<evidence type="ECO:0000313" key="4">
    <source>
        <dbReference type="EMBL" id="TMU50861.1"/>
    </source>
</evidence>
<dbReference type="PANTHER" id="PTHR43130:SF3">
    <property type="entry name" value="HTH-TYPE TRANSCRIPTIONAL REGULATOR RV1931C"/>
    <property type="match status" value="1"/>
</dbReference>
<dbReference type="Pfam" id="PF01965">
    <property type="entry name" value="DJ-1_PfpI"/>
    <property type="match status" value="1"/>
</dbReference>
<reference evidence="4 5" key="1">
    <citation type="submission" date="2019-05" db="EMBL/GenBank/DDBJ databases">
        <title>Flagellimonas sp. AsT0115, sp. nov., isolated from a marine red algae, Asparagopsis taxiformis.</title>
        <authorList>
            <person name="Kim J."/>
            <person name="Jeong S.E."/>
            <person name="Jeon C.O."/>
        </authorList>
    </citation>
    <scope>NUCLEOTIDE SEQUENCE [LARGE SCALE GENOMIC DNA]</scope>
    <source>
        <strain evidence="4 5">AsT0115</strain>
    </source>
</reference>
<dbReference type="PROSITE" id="PS01124">
    <property type="entry name" value="HTH_ARAC_FAMILY_2"/>
    <property type="match status" value="1"/>
</dbReference>
<dbReference type="SUPFAM" id="SSF52317">
    <property type="entry name" value="Class I glutamine amidotransferase-like"/>
    <property type="match status" value="1"/>
</dbReference>
<name>A0ABY2WHY1_9FLAO</name>
<dbReference type="CDD" id="cd03137">
    <property type="entry name" value="GATase1_AraC_1"/>
    <property type="match status" value="1"/>
</dbReference>
<organism evidence="4 5">
    <name type="scientific">Flagellimonas algicola</name>
    <dbReference type="NCBI Taxonomy" id="2583815"/>
    <lineage>
        <taxon>Bacteria</taxon>
        <taxon>Pseudomonadati</taxon>
        <taxon>Bacteroidota</taxon>
        <taxon>Flavobacteriia</taxon>
        <taxon>Flavobacteriales</taxon>
        <taxon>Flavobacteriaceae</taxon>
        <taxon>Flagellimonas</taxon>
    </lineage>
</organism>
<dbReference type="Gene3D" id="3.40.50.880">
    <property type="match status" value="1"/>
</dbReference>
<dbReference type="RefSeq" id="WP_138838440.1">
    <property type="nucleotide sequence ID" value="NZ_VCNI01000003.1"/>
</dbReference>
<dbReference type="InterPro" id="IPR002818">
    <property type="entry name" value="DJ-1/PfpI"/>
</dbReference>
<dbReference type="SMART" id="SM00342">
    <property type="entry name" value="HTH_ARAC"/>
    <property type="match status" value="1"/>
</dbReference>
<dbReference type="EMBL" id="VCNI01000003">
    <property type="protein sequence ID" value="TMU50861.1"/>
    <property type="molecule type" value="Genomic_DNA"/>
</dbReference>
<dbReference type="InterPro" id="IPR029062">
    <property type="entry name" value="Class_I_gatase-like"/>
</dbReference>
<keyword evidence="5" id="KW-1185">Reference proteome</keyword>
<protein>
    <submittedName>
        <fullName evidence="4">Helix-turn-helix domain-containing protein</fullName>
    </submittedName>
</protein>
<comment type="caution">
    <text evidence="4">The sequence shown here is derived from an EMBL/GenBank/DDBJ whole genome shotgun (WGS) entry which is preliminary data.</text>
</comment>
<keyword evidence="2" id="KW-0804">Transcription</keyword>
<dbReference type="InterPro" id="IPR009057">
    <property type="entry name" value="Homeodomain-like_sf"/>
</dbReference>